<proteinExistence type="predicted"/>
<accession>A0A7K0D0U8</accession>
<comment type="caution">
    <text evidence="1">The sequence shown here is derived from an EMBL/GenBank/DDBJ whole genome shotgun (WGS) entry which is preliminary data.</text>
</comment>
<protein>
    <submittedName>
        <fullName evidence="1">Uncharacterized protein</fullName>
    </submittedName>
</protein>
<dbReference type="AlphaFoldDB" id="A0A7K0D0U8"/>
<dbReference type="RefSeq" id="WP_153409102.1">
    <property type="nucleotide sequence ID" value="NZ_WEGK01000003.1"/>
</dbReference>
<sequence>MDFYQATPESTHPYSGFMELDDSERIRDMGPDSPSRWTPPEIEISTLDEWRRPLRPAKVLRPSLSCLAIYPKDREEVEEYLLPWGEFLPAVSQGEPLLLFHATHHADVAVEPREEDEIFRRLRRSEPIIFHRDAEELGIFSLTSSAMGLFFSQWFVDRAAENQLFDSIEFRKAAIAQ</sequence>
<keyword evidence="2" id="KW-1185">Reference proteome</keyword>
<reference evidence="1 2" key="1">
    <citation type="submission" date="2019-10" db="EMBL/GenBank/DDBJ databases">
        <title>Nocardia macrotermitis sp. nov. and Nocardia aurantia sp. nov., isolated from the gut of fungus growing-termite Macrotermes natalensis.</title>
        <authorList>
            <person name="Benndorf R."/>
            <person name="Schwitalla J."/>
            <person name="Martin K."/>
            <person name="De Beer W."/>
            <person name="Kaster A.-K."/>
            <person name="Vollmers J."/>
            <person name="Poulsen M."/>
            <person name="Beemelmanns C."/>
        </authorList>
    </citation>
    <scope>NUCLEOTIDE SEQUENCE [LARGE SCALE GENOMIC DNA]</scope>
    <source>
        <strain evidence="1 2">RB20</strain>
    </source>
</reference>
<dbReference type="EMBL" id="WEGK01000003">
    <property type="protein sequence ID" value="MQY18564.1"/>
    <property type="molecule type" value="Genomic_DNA"/>
</dbReference>
<name>A0A7K0D0U8_9NOCA</name>
<dbReference type="OrthoDB" id="5188015at2"/>
<evidence type="ECO:0000313" key="2">
    <source>
        <dbReference type="Proteomes" id="UP000438448"/>
    </source>
</evidence>
<gene>
    <name evidence="1" type="ORF">NRB20_16430</name>
</gene>
<dbReference type="Proteomes" id="UP000438448">
    <property type="component" value="Unassembled WGS sequence"/>
</dbReference>
<evidence type="ECO:0000313" key="1">
    <source>
        <dbReference type="EMBL" id="MQY18564.1"/>
    </source>
</evidence>
<organism evidence="1 2">
    <name type="scientific">Nocardia macrotermitis</name>
    <dbReference type="NCBI Taxonomy" id="2585198"/>
    <lineage>
        <taxon>Bacteria</taxon>
        <taxon>Bacillati</taxon>
        <taxon>Actinomycetota</taxon>
        <taxon>Actinomycetes</taxon>
        <taxon>Mycobacteriales</taxon>
        <taxon>Nocardiaceae</taxon>
        <taxon>Nocardia</taxon>
    </lineage>
</organism>